<proteinExistence type="predicted"/>
<dbReference type="EMBL" id="BLXT01000825">
    <property type="protein sequence ID" value="GFN80572.1"/>
    <property type="molecule type" value="Genomic_DNA"/>
</dbReference>
<dbReference type="InterPro" id="IPR018800">
    <property type="entry name" value="PRCC"/>
</dbReference>
<reference evidence="2 3" key="1">
    <citation type="journal article" date="2021" name="Elife">
        <title>Chloroplast acquisition without the gene transfer in kleptoplastic sea slugs, Plakobranchus ocellatus.</title>
        <authorList>
            <person name="Maeda T."/>
            <person name="Takahashi S."/>
            <person name="Yoshida T."/>
            <person name="Shimamura S."/>
            <person name="Takaki Y."/>
            <person name="Nagai Y."/>
            <person name="Toyoda A."/>
            <person name="Suzuki Y."/>
            <person name="Arimoto A."/>
            <person name="Ishii H."/>
            <person name="Satoh N."/>
            <person name="Nishiyama T."/>
            <person name="Hasebe M."/>
            <person name="Maruyama T."/>
            <person name="Minagawa J."/>
            <person name="Obokata J."/>
            <person name="Shigenobu S."/>
        </authorList>
    </citation>
    <scope>NUCLEOTIDE SEQUENCE [LARGE SCALE GENOMIC DNA]</scope>
</reference>
<feature type="compositionally biased region" description="Low complexity" evidence="1">
    <location>
        <begin position="256"/>
        <end position="267"/>
    </location>
</feature>
<feature type="compositionally biased region" description="Polar residues" evidence="1">
    <location>
        <begin position="194"/>
        <end position="211"/>
    </location>
</feature>
<comment type="caution">
    <text evidence="2">The sequence shown here is derived from an EMBL/GenBank/DDBJ whole genome shotgun (WGS) entry which is preliminary data.</text>
</comment>
<organism evidence="2 3">
    <name type="scientific">Plakobranchus ocellatus</name>
    <dbReference type="NCBI Taxonomy" id="259542"/>
    <lineage>
        <taxon>Eukaryota</taxon>
        <taxon>Metazoa</taxon>
        <taxon>Spiralia</taxon>
        <taxon>Lophotrochozoa</taxon>
        <taxon>Mollusca</taxon>
        <taxon>Gastropoda</taxon>
        <taxon>Heterobranchia</taxon>
        <taxon>Euthyneura</taxon>
        <taxon>Panpulmonata</taxon>
        <taxon>Sacoglossa</taxon>
        <taxon>Placobranchoidea</taxon>
        <taxon>Plakobranchidae</taxon>
        <taxon>Plakobranchus</taxon>
    </lineage>
</organism>
<dbReference type="Pfam" id="PF10253">
    <property type="entry name" value="PRCC"/>
    <property type="match status" value="1"/>
</dbReference>
<feature type="compositionally biased region" description="Acidic residues" evidence="1">
    <location>
        <begin position="10"/>
        <end position="19"/>
    </location>
</feature>
<evidence type="ECO:0000313" key="2">
    <source>
        <dbReference type="EMBL" id="GFN80572.1"/>
    </source>
</evidence>
<feature type="region of interest" description="Disordered" evidence="1">
    <location>
        <begin position="1"/>
        <end position="134"/>
    </location>
</feature>
<feature type="region of interest" description="Disordered" evidence="1">
    <location>
        <begin position="190"/>
        <end position="224"/>
    </location>
</feature>
<dbReference type="Proteomes" id="UP000735302">
    <property type="component" value="Unassembled WGS sequence"/>
</dbReference>
<dbReference type="AlphaFoldDB" id="A0AAV3YEM4"/>
<feature type="compositionally biased region" description="Basic and acidic residues" evidence="1">
    <location>
        <begin position="447"/>
        <end position="459"/>
    </location>
</feature>
<dbReference type="GO" id="GO:0005634">
    <property type="term" value="C:nucleus"/>
    <property type="evidence" value="ECO:0007669"/>
    <property type="project" value="TreeGrafter"/>
</dbReference>
<sequence length="506" mass="55766">MSLVAYNASDESDGDESNEEITRKEHAATEGSISDEDDYETVSSTSLLTTISTSYISETKNSRPAGNFSPRPSKKDNAESTATPLTSLEDLPTPLSNVGTLINEEDELEDEVKPKPMEIENAQRPPKRIKQPVKITIPTLEETALEEEAEAKRKPTASLVKSGLFSLLPPPIHSAKKEINRPLIPYTLSKKAQDTTMKPTQGKSYNPNLKPNASISSRNSSNAVNTQKVALNVAMYGSDSEDEKDIATSNFFSLDSSKTSVQSDSKSIQSETVSNSEASSKLSSSAIVDSFIASEEKNSNLNMTKEKEDYNLTLHTKPELGAVNDAPLDFGCVNSSRLWSSPSSYSTYSQNSLAAVGLAGPVSPSQSSSPGSLLGSANAQYNIAYVEETKNEDQDTVTDDDLKQFMSEKEFHRLSGKRKRGLEQAINFVDANVDDYVDPSEVSKHLTEETEYVSHKNKDNMPTAQQRRKKQITYLAYQAKERELELKNTWAQNRMTKKQTQSKYGF</sequence>
<dbReference type="PANTHER" id="PTHR13621">
    <property type="entry name" value="PROLINE-RICH PROTEIN PRCC"/>
    <property type="match status" value="1"/>
</dbReference>
<dbReference type="PANTHER" id="PTHR13621:SF2">
    <property type="entry name" value="PROLINE-RICH PROTEIN PRCC"/>
    <property type="match status" value="1"/>
</dbReference>
<accession>A0AAV3YEM4</accession>
<protein>
    <submittedName>
        <fullName evidence="2">Papillary renal cell carcinoma (Translocation-associated)</fullName>
    </submittedName>
</protein>
<name>A0AAV3YEM4_9GAST</name>
<keyword evidence="3" id="KW-1185">Reference proteome</keyword>
<evidence type="ECO:0000313" key="3">
    <source>
        <dbReference type="Proteomes" id="UP000735302"/>
    </source>
</evidence>
<feature type="region of interest" description="Disordered" evidence="1">
    <location>
        <begin position="447"/>
        <end position="469"/>
    </location>
</feature>
<feature type="compositionally biased region" description="Low complexity" evidence="1">
    <location>
        <begin position="212"/>
        <end position="224"/>
    </location>
</feature>
<evidence type="ECO:0000256" key="1">
    <source>
        <dbReference type="SAM" id="MobiDB-lite"/>
    </source>
</evidence>
<feature type="compositionally biased region" description="Low complexity" evidence="1">
    <location>
        <begin position="41"/>
        <end position="59"/>
    </location>
</feature>
<feature type="region of interest" description="Disordered" evidence="1">
    <location>
        <begin position="256"/>
        <end position="281"/>
    </location>
</feature>
<gene>
    <name evidence="2" type="ORF">PoB_000707800</name>
</gene>